<organism evidence="7 8">
    <name type="scientific">Paraphaeosphaeria sporulosa</name>
    <dbReference type="NCBI Taxonomy" id="1460663"/>
    <lineage>
        <taxon>Eukaryota</taxon>
        <taxon>Fungi</taxon>
        <taxon>Dikarya</taxon>
        <taxon>Ascomycota</taxon>
        <taxon>Pezizomycotina</taxon>
        <taxon>Dothideomycetes</taxon>
        <taxon>Pleosporomycetidae</taxon>
        <taxon>Pleosporales</taxon>
        <taxon>Massarineae</taxon>
        <taxon>Didymosphaeriaceae</taxon>
        <taxon>Paraphaeosphaeria</taxon>
    </lineage>
</organism>
<dbReference type="SUPFAM" id="SSF143800">
    <property type="entry name" value="L28p-like"/>
    <property type="match status" value="1"/>
</dbReference>
<accession>A0A177CF15</accession>
<dbReference type="FunFam" id="2.30.170.40:FF:000003">
    <property type="entry name" value="54S ribosomal protein L24"/>
    <property type="match status" value="1"/>
</dbReference>
<evidence type="ECO:0000313" key="7">
    <source>
        <dbReference type="EMBL" id="OAG05347.1"/>
    </source>
</evidence>
<dbReference type="GeneID" id="28762249"/>
<evidence type="ECO:0000256" key="3">
    <source>
        <dbReference type="ARBA" id="ARBA00023274"/>
    </source>
</evidence>
<dbReference type="InterPro" id="IPR026569">
    <property type="entry name" value="Ribosomal_bL28"/>
</dbReference>
<keyword evidence="6" id="KW-0175">Coiled coil</keyword>
<gene>
    <name evidence="7" type="ORF">CC84DRAFT_1165622</name>
</gene>
<sequence length="476" mass="53400">MPPRCLALSGTLAKPPTLARSPQSLARTFTSTASVLAANPLKRRKGGDLGSHLPKYVIPQNIAIPEYPYGPARLFKQQDKGLYGGKSIHFGNNVSKKTETTTRRYWKPNVLDKALYSVGLKKKIKLRVTSSVIKTIDREGGLDEYLLKQSDSRVKELGPLGWALRWTLLQRPSIIRRMRAEAAALGVPQDEIDAQWPEPASEHMTPEEFEAFDEAALDALEYLEEGPTARDELKAVESLNRTKISLATGASRFYKKTINAAKRYVANEEVENTEQGIKLALLREHQRAERAKRNFEQFKARLEEKYETTFENNTDLEKAIRKYRKHVQREVADNYAGDSNAYRKKMNPDGAAKFEEAVAEAGSEALLKAKRKAGVLKEMNEAERALESEDTSADERLRIASALERAQQIIDAENKANYIEQSLAKWEQQNQGNWPLNSVPADDVLGEVHENVAQVGDAQGWDALAQKESTGEQPRV</sequence>
<evidence type="ECO:0000256" key="2">
    <source>
        <dbReference type="ARBA" id="ARBA00022980"/>
    </source>
</evidence>
<evidence type="ECO:0000256" key="6">
    <source>
        <dbReference type="SAM" id="Coils"/>
    </source>
</evidence>
<dbReference type="GO" id="GO:0005762">
    <property type="term" value="C:mitochondrial large ribosomal subunit"/>
    <property type="evidence" value="ECO:0007669"/>
    <property type="project" value="TreeGrafter"/>
</dbReference>
<dbReference type="PANTHER" id="PTHR13528">
    <property type="entry name" value="39S RIBOSOMAL PROTEIN L28, MITOCHONDRIAL"/>
    <property type="match status" value="1"/>
</dbReference>
<evidence type="ECO:0000313" key="8">
    <source>
        <dbReference type="Proteomes" id="UP000077069"/>
    </source>
</evidence>
<name>A0A177CF15_9PLEO</name>
<protein>
    <recommendedName>
        <fullName evidence="4">Large ribosomal subunit protein bL28m</fullName>
    </recommendedName>
</protein>
<dbReference type="InterPro" id="IPR034704">
    <property type="entry name" value="Ribosomal_bL28/bL31-like_sf"/>
</dbReference>
<comment type="similarity">
    <text evidence="1">Belongs to the bacterial ribosomal protein bL28 family.</text>
</comment>
<keyword evidence="3" id="KW-0687">Ribonucleoprotein</keyword>
<dbReference type="InParanoid" id="A0A177CF15"/>
<dbReference type="STRING" id="1460663.A0A177CF15"/>
<evidence type="ECO:0000256" key="5">
    <source>
        <dbReference type="ARBA" id="ARBA00037226"/>
    </source>
</evidence>
<keyword evidence="8" id="KW-1185">Reference proteome</keyword>
<dbReference type="PANTHER" id="PTHR13528:SF2">
    <property type="entry name" value="LARGE RIBOSOMAL SUBUNIT PROTEIN BL28M"/>
    <property type="match status" value="1"/>
</dbReference>
<proteinExistence type="inferred from homology"/>
<reference evidence="7 8" key="1">
    <citation type="submission" date="2016-05" db="EMBL/GenBank/DDBJ databases">
        <title>Comparative analysis of secretome profiles of manganese(II)-oxidizing ascomycete fungi.</title>
        <authorList>
            <consortium name="DOE Joint Genome Institute"/>
            <person name="Zeiner C.A."/>
            <person name="Purvine S.O."/>
            <person name="Zink E.M."/>
            <person name="Wu S."/>
            <person name="Pasa-Tolic L."/>
            <person name="Chaput D.L."/>
            <person name="Haridas S."/>
            <person name="Grigoriev I.V."/>
            <person name="Santelli C.M."/>
            <person name="Hansel C.M."/>
        </authorList>
    </citation>
    <scope>NUCLEOTIDE SEQUENCE [LARGE SCALE GENOMIC DNA]</scope>
    <source>
        <strain evidence="7 8">AP3s5-JAC2a</strain>
    </source>
</reference>
<dbReference type="OrthoDB" id="361870at2759"/>
<feature type="coiled-coil region" evidence="6">
    <location>
        <begin position="285"/>
        <end position="319"/>
    </location>
</feature>
<dbReference type="Pfam" id="PF00830">
    <property type="entry name" value="Ribosomal_L28"/>
    <property type="match status" value="1"/>
</dbReference>
<evidence type="ECO:0000256" key="4">
    <source>
        <dbReference type="ARBA" id="ARBA00035269"/>
    </source>
</evidence>
<dbReference type="GO" id="GO:0003735">
    <property type="term" value="F:structural constituent of ribosome"/>
    <property type="evidence" value="ECO:0007669"/>
    <property type="project" value="InterPro"/>
</dbReference>
<dbReference type="Gene3D" id="2.30.170.40">
    <property type="entry name" value="Ribosomal protein L28/L24"/>
    <property type="match status" value="1"/>
</dbReference>
<dbReference type="InterPro" id="IPR037147">
    <property type="entry name" value="Ribosomal_bL28_sf"/>
</dbReference>
<keyword evidence="2" id="KW-0689">Ribosomal protein</keyword>
<comment type="function">
    <text evidence="5">Component of the mitochondrial ribosome (mitoribosome), a dedicated translation machinery responsible for the synthesis of mitochondrial genome-encoded proteins, including at least some of the essential transmembrane subunits of the mitochondrial respiratory chain. The mitoribosomes are attached to the mitochondrial inner membrane and translation products are cotranslationally integrated into the membrane.</text>
</comment>
<dbReference type="Proteomes" id="UP000077069">
    <property type="component" value="Unassembled WGS sequence"/>
</dbReference>
<dbReference type="EMBL" id="KV441553">
    <property type="protein sequence ID" value="OAG05347.1"/>
    <property type="molecule type" value="Genomic_DNA"/>
</dbReference>
<evidence type="ECO:0000256" key="1">
    <source>
        <dbReference type="ARBA" id="ARBA00008760"/>
    </source>
</evidence>
<dbReference type="AlphaFoldDB" id="A0A177CF15"/>
<dbReference type="RefSeq" id="XP_018035712.1">
    <property type="nucleotide sequence ID" value="XM_018178763.1"/>
</dbReference>